<reference evidence="1" key="1">
    <citation type="submission" date="2022-01" db="EMBL/GenBank/DDBJ databases">
        <authorList>
            <person name="Braso-Vives M."/>
        </authorList>
    </citation>
    <scope>NUCLEOTIDE SEQUENCE</scope>
</reference>
<proteinExistence type="predicted"/>
<dbReference type="AlphaFoldDB" id="A0A8J9VW29"/>
<name>A0A8J9VW29_BRALA</name>
<keyword evidence="2" id="KW-1185">Reference proteome</keyword>
<dbReference type="PANTHER" id="PTHR10775:SF185">
    <property type="entry name" value="OS08G0208400 PROTEIN"/>
    <property type="match status" value="1"/>
</dbReference>
<gene>
    <name evidence="1" type="primary">Hypp707</name>
    <name evidence="1" type="ORF">BLAG_LOCUS2150</name>
</gene>
<dbReference type="OrthoDB" id="6117453at2759"/>
<sequence>MPASMKKAEKIIKDLLLPTKEYHVCQNDCMVLSEEHADLSHCPVCGSSRYKDGGRVPRIKFTYLPLIPLLRQTFEIPGVAKALQSHWPRPRADDGVMRDIHDLPAWAEAYEPGGPNEPGIMNPYLRPFVNEMLMLEKGVLIYDASRDRNINVRADIMLHVMDSLEFPEAKPETRGRLPIKTKDEMLVYGKIYDELSTPALRNLISKATGKTSVEELYRLEPHTSEKYAPESMHLSGDATCRFRWMVSGDTDTLKVQKAEQQLKRLPSTWPINPATAKTSTEVDKKTSNKKKKKVICGPVSRVADSRTRPKLPPAIWALKTAEKIKVDNRLACIKFATDGIFKYAVHGLLAENQRRTLCKLCDAIGALTHPTAKKEKIPNIQAAVDVCLALMERDYSSHDNPPAFAPALVPGEIRASTRQLDVVFEQLMHVMTTRVASKRYPEASALESLLGRNGNANLSRCRSYFIEGLAKYYLATNSTYTALLRTETTMSRNRLPLKSWRPKGHCLTEYRGHWRDRQVPAPNAKKWEKVAVGTPPLEGFGQCFARVQFFVRHRFLVVEMAMTYVKWLPRAERDDDTNLFVIDTELPSPQHQPFLPLEDLTHPLVTAVEPADGHLWILNFDNVLVDS</sequence>
<evidence type="ECO:0000313" key="1">
    <source>
        <dbReference type="EMBL" id="CAH1233375.1"/>
    </source>
</evidence>
<protein>
    <submittedName>
        <fullName evidence="1">Hypp707 protein</fullName>
    </submittedName>
</protein>
<evidence type="ECO:0000313" key="2">
    <source>
        <dbReference type="Proteomes" id="UP000838412"/>
    </source>
</evidence>
<accession>A0A8J9VW29</accession>
<organism evidence="1 2">
    <name type="scientific">Branchiostoma lanceolatum</name>
    <name type="common">Common lancelet</name>
    <name type="synonym">Amphioxus lanceolatum</name>
    <dbReference type="NCBI Taxonomy" id="7740"/>
    <lineage>
        <taxon>Eukaryota</taxon>
        <taxon>Metazoa</taxon>
        <taxon>Chordata</taxon>
        <taxon>Cephalochordata</taxon>
        <taxon>Leptocardii</taxon>
        <taxon>Amphioxiformes</taxon>
        <taxon>Branchiostomatidae</taxon>
        <taxon>Branchiostoma</taxon>
    </lineage>
</organism>
<dbReference type="EMBL" id="OV696686">
    <property type="protein sequence ID" value="CAH1233375.1"/>
    <property type="molecule type" value="Genomic_DNA"/>
</dbReference>
<dbReference type="Proteomes" id="UP000838412">
    <property type="component" value="Chromosome 1"/>
</dbReference>
<dbReference type="PANTHER" id="PTHR10775">
    <property type="entry name" value="OS08G0208400 PROTEIN"/>
    <property type="match status" value="1"/>
</dbReference>